<dbReference type="InterPro" id="IPR017900">
    <property type="entry name" value="4Fe4S_Fe_S_CS"/>
</dbReference>
<evidence type="ECO:0000256" key="2">
    <source>
        <dbReference type="ARBA" id="ARBA00023004"/>
    </source>
</evidence>
<keyword evidence="2" id="KW-0408">Iron</keyword>
<dbReference type="EMBL" id="JAIWYE010000002">
    <property type="protein sequence ID" value="MCA4702147.1"/>
    <property type="molecule type" value="Genomic_DNA"/>
</dbReference>
<dbReference type="PROSITE" id="PS51379">
    <property type="entry name" value="4FE4S_FER_2"/>
    <property type="match status" value="2"/>
</dbReference>
<feature type="domain" description="4Fe-4S ferredoxin-type" evidence="4">
    <location>
        <begin position="1"/>
        <end position="30"/>
    </location>
</feature>
<gene>
    <name evidence="5" type="ORF">LD004_00730</name>
</gene>
<dbReference type="Gene3D" id="3.30.70.20">
    <property type="match status" value="1"/>
</dbReference>
<dbReference type="SUPFAM" id="SSF54862">
    <property type="entry name" value="4Fe-4S ferredoxins"/>
    <property type="match status" value="1"/>
</dbReference>
<protein>
    <submittedName>
        <fullName evidence="5">Coenzyme F420 hydrogenase/dehydrogenase, beta subunit C-terminal domain</fullName>
    </submittedName>
</protein>
<sequence>MVVICTHEACTGCMACVNVCAHKAITIIQDEEGFERPSIQQNKCVDCGVCQKICPINNPPTLTSPLQVYSGWAKNEDLRLSSSSGGAFSVLAIPVLQRGGVVFGVTLNKDMQAEHIFVETETDLYKLRGSKYVQSRVGDSYKQVKRILLQGREVLFSGTPCQIAGLRNYLHCDYDNLITVDLICHGVPSPKVFDDWKVWFKRSFALKDITKINFRSKKTSWIFFHLAVIGCTEKDETFEYEGKYYEDAWIRGFLRDYFLRPSCHQCKFTKIERCSDFTIADWWGYSGNSAQDKDYERKGVSLLLCNTAKANSLFVKDVMTSFEFKKHTLEEAKKTNLSLSRPFARPSTRDAFWKDYHSMDFMDIVKKYMYPERLKLSTRIKIKYQKNCLRDFILKIVYRLEKYI</sequence>
<dbReference type="RefSeq" id="WP_087321244.1">
    <property type="nucleotide sequence ID" value="NZ_JABFIB010000019.1"/>
</dbReference>
<name>A0AAW4SUH9_9BACE</name>
<dbReference type="PROSITE" id="PS00198">
    <property type="entry name" value="4FE4S_FER_1"/>
    <property type="match status" value="1"/>
</dbReference>
<accession>A0AAW4SUH9</accession>
<comment type="caution">
    <text evidence="5">The sequence shown here is derived from an EMBL/GenBank/DDBJ whole genome shotgun (WGS) entry which is preliminary data.</text>
</comment>
<dbReference type="PANTHER" id="PTHR43193:SF2">
    <property type="entry name" value="POLYFERREDOXIN PROTEIN FWDF"/>
    <property type="match status" value="1"/>
</dbReference>
<keyword evidence="3" id="KW-0411">Iron-sulfur</keyword>
<evidence type="ECO:0000313" key="5">
    <source>
        <dbReference type="EMBL" id="MCA4702147.1"/>
    </source>
</evidence>
<evidence type="ECO:0000259" key="4">
    <source>
        <dbReference type="PROSITE" id="PS51379"/>
    </source>
</evidence>
<dbReference type="Pfam" id="PF04432">
    <property type="entry name" value="FrhB_FdhB_C"/>
    <property type="match status" value="1"/>
</dbReference>
<organism evidence="5 6">
    <name type="scientific">Bacteroides xylanisolvens</name>
    <dbReference type="NCBI Taxonomy" id="371601"/>
    <lineage>
        <taxon>Bacteria</taxon>
        <taxon>Pseudomonadati</taxon>
        <taxon>Bacteroidota</taxon>
        <taxon>Bacteroidia</taxon>
        <taxon>Bacteroidales</taxon>
        <taxon>Bacteroidaceae</taxon>
        <taxon>Bacteroides</taxon>
    </lineage>
</organism>
<dbReference type="GO" id="GO:0051536">
    <property type="term" value="F:iron-sulfur cluster binding"/>
    <property type="evidence" value="ECO:0007669"/>
    <property type="project" value="UniProtKB-KW"/>
</dbReference>
<proteinExistence type="predicted"/>
<evidence type="ECO:0000256" key="1">
    <source>
        <dbReference type="ARBA" id="ARBA00022723"/>
    </source>
</evidence>
<keyword evidence="1" id="KW-0479">Metal-binding</keyword>
<dbReference type="InterPro" id="IPR007516">
    <property type="entry name" value="Co_F420_Hydgase/DH_bsu_N"/>
</dbReference>
<dbReference type="InterPro" id="IPR017896">
    <property type="entry name" value="4Fe4S_Fe-S-bd"/>
</dbReference>
<dbReference type="Proteomes" id="UP001198461">
    <property type="component" value="Unassembled WGS sequence"/>
</dbReference>
<dbReference type="Pfam" id="PF04422">
    <property type="entry name" value="FrhB_FdhB_N"/>
    <property type="match status" value="1"/>
</dbReference>
<dbReference type="AlphaFoldDB" id="A0AAW4SUH9"/>
<feature type="domain" description="4Fe-4S ferredoxin-type" evidence="4">
    <location>
        <begin position="35"/>
        <end position="65"/>
    </location>
</feature>
<dbReference type="Pfam" id="PF12838">
    <property type="entry name" value="Fer4_7"/>
    <property type="match status" value="1"/>
</dbReference>
<evidence type="ECO:0000313" key="6">
    <source>
        <dbReference type="Proteomes" id="UP001198461"/>
    </source>
</evidence>
<dbReference type="PANTHER" id="PTHR43193">
    <property type="match status" value="1"/>
</dbReference>
<evidence type="ECO:0000256" key="3">
    <source>
        <dbReference type="ARBA" id="ARBA00023014"/>
    </source>
</evidence>
<dbReference type="InterPro" id="IPR007525">
    <property type="entry name" value="FrhB_FdhB_C"/>
</dbReference>
<dbReference type="GO" id="GO:0046872">
    <property type="term" value="F:metal ion binding"/>
    <property type="evidence" value="ECO:0007669"/>
    <property type="project" value="UniProtKB-KW"/>
</dbReference>
<reference evidence="5" key="1">
    <citation type="submission" date="2023-08" db="EMBL/GenBank/DDBJ databases">
        <title>Mucin Metabolism Genes Underlie the Key Renovations of Bacteroides xylanisolvens Genomes in Captive Great Apes.</title>
        <authorList>
            <person name="Nishida A.H."/>
        </authorList>
    </citation>
    <scope>NUCLEOTIDE SEQUENCE</scope>
    <source>
        <strain evidence="5">P13.H9</strain>
    </source>
</reference>
<dbReference type="InterPro" id="IPR052977">
    <property type="entry name" value="Polyferredoxin-like_ET"/>
</dbReference>